<dbReference type="InterPro" id="IPR015424">
    <property type="entry name" value="PyrdxlP-dep_Trfase"/>
</dbReference>
<gene>
    <name evidence="1" type="ORF">M427DRAFT_27684</name>
</gene>
<dbReference type="Proteomes" id="UP000070544">
    <property type="component" value="Unassembled WGS sequence"/>
</dbReference>
<dbReference type="InterPro" id="IPR015421">
    <property type="entry name" value="PyrdxlP-dep_Trfase_major"/>
</dbReference>
<evidence type="ECO:0008006" key="3">
    <source>
        <dbReference type="Google" id="ProtNLM"/>
    </source>
</evidence>
<dbReference type="Gene3D" id="3.40.640.10">
    <property type="entry name" value="Type I PLP-dependent aspartate aminotransferase-like (Major domain)"/>
    <property type="match status" value="1"/>
</dbReference>
<dbReference type="OrthoDB" id="10264306at2759"/>
<sequence length="722" mass="78242">MTTAEAINAYVESIGPVHFPQLYNPIDPISSTPNTRTHVYFDHAGATLYPAPLVESALEGTLLGSLPSPTPGTPETLDTAPAGPRGFLYGNPHSDGSPSADLTAKRIESVRQQVLGYFGTDSSHYTCIFTANATAALKLVGESVHWARADEVERALRDFNAGNSAACRARPMGLCYYHMNNCHNSAVGVREVVLEAAGVDNWFGGEDVEGAGNDLGGARTRAGTEREINTSPGCMHSLGKSILEAFAGFGLKPCRSNSASIPLNRAAINVPRGRDRVGVLTLHNLVALAPPRSSPTSTPGPHTIHSPLFNILAIPLQSNLSGRRFPLALLDRLLSNITFRPPGTAHMPFHVPTLIVLDAASYLSTTPLDLTRHPAHAVAASFYKIFGFPTGVGVLVVRNDVVPLLWGRTYFGGGTVQGVVCGTPVVSDPDGEREIKPWPWTKRKGDVLMKSWSDYAFAYPHLDDAGLSWLGNPPAGIIGLHARFEDGTLNFLDVMMLERGFAYMRGVWGREFDGGGGAGQAGRQGDDVLGRAFKNVREHTRWLVRSCWHRMATLRHHDGSPVVMLVSPLCPTAAEDESRSPERGSQGAIITFCVLRPACERVRGRGEKEQDQEVVGYNEVLRKAGRANVHLRVGCFCNPGECESVLGTHAQFVRRFIGTMDNTSGGPVDTMDGWPTGLVRISLGMSNTMADVDRWIEFLEGVFCVRRDEGLRRGFEGVSWEE</sequence>
<accession>A0A139AWZ7</accession>
<protein>
    <recommendedName>
        <fullName evidence="3">PLP-dependent transferase</fullName>
    </recommendedName>
</protein>
<dbReference type="SUPFAM" id="SSF53383">
    <property type="entry name" value="PLP-dependent transferases"/>
    <property type="match status" value="2"/>
</dbReference>
<dbReference type="InterPro" id="IPR015422">
    <property type="entry name" value="PyrdxlP-dep_Trfase_small"/>
</dbReference>
<keyword evidence="2" id="KW-1185">Reference proteome</keyword>
<dbReference type="PANTHER" id="PTHR14237:SF80">
    <property type="entry name" value="MOLYBDENUM COFACTOR SULFURASE"/>
    <property type="match status" value="1"/>
</dbReference>
<dbReference type="Gene3D" id="3.90.1150.10">
    <property type="entry name" value="Aspartate Aminotransferase, domain 1"/>
    <property type="match status" value="1"/>
</dbReference>
<reference evidence="1 2" key="1">
    <citation type="journal article" date="2015" name="Genome Biol. Evol.">
        <title>Phylogenomic analyses indicate that early fungi evolved digesting cell walls of algal ancestors of land plants.</title>
        <authorList>
            <person name="Chang Y."/>
            <person name="Wang S."/>
            <person name="Sekimoto S."/>
            <person name="Aerts A.L."/>
            <person name="Choi C."/>
            <person name="Clum A."/>
            <person name="LaButti K.M."/>
            <person name="Lindquist E.A."/>
            <person name="Yee Ngan C."/>
            <person name="Ohm R.A."/>
            <person name="Salamov A.A."/>
            <person name="Grigoriev I.V."/>
            <person name="Spatafora J.W."/>
            <person name="Berbee M.L."/>
        </authorList>
    </citation>
    <scope>NUCLEOTIDE SEQUENCE [LARGE SCALE GENOMIC DNA]</scope>
    <source>
        <strain evidence="1 2">JEL478</strain>
    </source>
</reference>
<dbReference type="GO" id="GO:0008265">
    <property type="term" value="F:molybdenum cofactor sulfurtransferase activity"/>
    <property type="evidence" value="ECO:0007669"/>
    <property type="project" value="TreeGrafter"/>
</dbReference>
<organism evidence="1 2">
    <name type="scientific">Gonapodya prolifera (strain JEL478)</name>
    <name type="common">Monoblepharis prolifera</name>
    <dbReference type="NCBI Taxonomy" id="1344416"/>
    <lineage>
        <taxon>Eukaryota</taxon>
        <taxon>Fungi</taxon>
        <taxon>Fungi incertae sedis</taxon>
        <taxon>Chytridiomycota</taxon>
        <taxon>Chytridiomycota incertae sedis</taxon>
        <taxon>Monoblepharidomycetes</taxon>
        <taxon>Monoblepharidales</taxon>
        <taxon>Gonapodyaceae</taxon>
        <taxon>Gonapodya</taxon>
    </lineage>
</organism>
<dbReference type="AlphaFoldDB" id="A0A139AWZ7"/>
<proteinExistence type="predicted"/>
<evidence type="ECO:0000313" key="1">
    <source>
        <dbReference type="EMBL" id="KXS21271.1"/>
    </source>
</evidence>
<evidence type="ECO:0000313" key="2">
    <source>
        <dbReference type="Proteomes" id="UP000070544"/>
    </source>
</evidence>
<dbReference type="EMBL" id="KQ965733">
    <property type="protein sequence ID" value="KXS21271.1"/>
    <property type="molecule type" value="Genomic_DNA"/>
</dbReference>
<dbReference type="PANTHER" id="PTHR14237">
    <property type="entry name" value="MOLYBDOPTERIN COFACTOR SULFURASE MOSC"/>
    <property type="match status" value="1"/>
</dbReference>
<dbReference type="GO" id="GO:0043545">
    <property type="term" value="P:molybdopterin cofactor metabolic process"/>
    <property type="evidence" value="ECO:0007669"/>
    <property type="project" value="TreeGrafter"/>
</dbReference>
<name>A0A139AWZ7_GONPJ</name>
<dbReference type="STRING" id="1344416.A0A139AWZ7"/>